<dbReference type="InterPro" id="IPR036291">
    <property type="entry name" value="NAD(P)-bd_dom_sf"/>
</dbReference>
<gene>
    <name evidence="5" type="ORF">PV11_09252</name>
</gene>
<dbReference type="InterPro" id="IPR011032">
    <property type="entry name" value="GroES-like_sf"/>
</dbReference>
<dbReference type="EMBL" id="KN846954">
    <property type="protein sequence ID" value="KIV77459.1"/>
    <property type="molecule type" value="Genomic_DNA"/>
</dbReference>
<dbReference type="InterPro" id="IPR013149">
    <property type="entry name" value="ADH-like_C"/>
</dbReference>
<dbReference type="Gene3D" id="3.90.180.10">
    <property type="entry name" value="Medium-chain alcohol dehydrogenases, catalytic domain"/>
    <property type="match status" value="1"/>
</dbReference>
<evidence type="ECO:0000256" key="2">
    <source>
        <dbReference type="ARBA" id="ARBA00023002"/>
    </source>
</evidence>
<feature type="domain" description="Enoyl reductase (ER)" evidence="4">
    <location>
        <begin position="8"/>
        <end position="336"/>
    </location>
</feature>
<dbReference type="SMART" id="SM00829">
    <property type="entry name" value="PKS_ER"/>
    <property type="match status" value="1"/>
</dbReference>
<sequence>MKAIVLQGEPGKATLETDRPLPKPRPGYVLVDVKAVALNPTDWKHIDKMNHKGALSGCDYAGVVAETGTGYSKPWKVGDRICGFTHGGNQLQHEDGAFAERIAAKADMQMRIPDHMSFEEASTLGVGVMTCGQGLFQQMGLNLPGNQATGEIVLIYGGSSATGSLGIQFAKLAGYTPITTCSPRNFEFVKSLGAAEAFDYNDPECAAKIRKYADDNLKYVWDTISLPASAKICAEAIASGGIYGRILAVKVPRDDVKATFSLGYTAAGEPVKKPGADLPDNAKDFEFAKKWIEAAEPLLQAGKIKVHPPKVGKGLEDVLEGLDLLRNDKVSGQKLVYVL</sequence>
<evidence type="ECO:0000256" key="1">
    <source>
        <dbReference type="ARBA" id="ARBA00008072"/>
    </source>
</evidence>
<dbReference type="HOGENOM" id="CLU_026673_16_1_1"/>
<dbReference type="GO" id="GO:0016651">
    <property type="term" value="F:oxidoreductase activity, acting on NAD(P)H"/>
    <property type="evidence" value="ECO:0007669"/>
    <property type="project" value="InterPro"/>
</dbReference>
<dbReference type="Proteomes" id="UP000053599">
    <property type="component" value="Unassembled WGS sequence"/>
</dbReference>
<evidence type="ECO:0000259" key="4">
    <source>
        <dbReference type="SMART" id="SM00829"/>
    </source>
</evidence>
<dbReference type="InterPro" id="IPR020843">
    <property type="entry name" value="ER"/>
</dbReference>
<dbReference type="PANTHER" id="PTHR45348">
    <property type="entry name" value="HYPOTHETICAL OXIDOREDUCTASE (EUROFUNG)"/>
    <property type="match status" value="1"/>
</dbReference>
<dbReference type="CDD" id="cd08249">
    <property type="entry name" value="enoyl_reductase_like"/>
    <property type="match status" value="1"/>
</dbReference>
<keyword evidence="2" id="KW-0560">Oxidoreductase</keyword>
<dbReference type="InterPro" id="IPR013154">
    <property type="entry name" value="ADH-like_N"/>
</dbReference>
<organism evidence="5 6">
    <name type="scientific">Exophiala sideris</name>
    <dbReference type="NCBI Taxonomy" id="1016849"/>
    <lineage>
        <taxon>Eukaryota</taxon>
        <taxon>Fungi</taxon>
        <taxon>Dikarya</taxon>
        <taxon>Ascomycota</taxon>
        <taxon>Pezizomycotina</taxon>
        <taxon>Eurotiomycetes</taxon>
        <taxon>Chaetothyriomycetidae</taxon>
        <taxon>Chaetothyriales</taxon>
        <taxon>Herpotrichiellaceae</taxon>
        <taxon>Exophiala</taxon>
    </lineage>
</organism>
<dbReference type="PANTHER" id="PTHR45348:SF2">
    <property type="entry name" value="ZINC-TYPE ALCOHOL DEHYDROGENASE-LIKE PROTEIN C2E1P3.01"/>
    <property type="match status" value="1"/>
</dbReference>
<protein>
    <recommendedName>
        <fullName evidence="4">Enoyl reductase (ER) domain-containing protein</fullName>
    </recommendedName>
</protein>
<feature type="region of interest" description="Disordered" evidence="3">
    <location>
        <begin position="1"/>
        <end position="20"/>
    </location>
</feature>
<dbReference type="InterPro" id="IPR047122">
    <property type="entry name" value="Trans-enoyl_RdTase-like"/>
</dbReference>
<evidence type="ECO:0000313" key="6">
    <source>
        <dbReference type="Proteomes" id="UP000053599"/>
    </source>
</evidence>
<dbReference type="Gene3D" id="3.40.50.720">
    <property type="entry name" value="NAD(P)-binding Rossmann-like Domain"/>
    <property type="match status" value="1"/>
</dbReference>
<evidence type="ECO:0000313" key="5">
    <source>
        <dbReference type="EMBL" id="KIV77459.1"/>
    </source>
</evidence>
<reference evidence="5 6" key="1">
    <citation type="submission" date="2015-01" db="EMBL/GenBank/DDBJ databases">
        <title>The Genome Sequence of Exophiala sideris CBS121828.</title>
        <authorList>
            <consortium name="The Broad Institute Genomics Platform"/>
            <person name="Cuomo C."/>
            <person name="de Hoog S."/>
            <person name="Gorbushina A."/>
            <person name="Stielow B."/>
            <person name="Teixiera M."/>
            <person name="Abouelleil A."/>
            <person name="Chapman S.B."/>
            <person name="Priest M."/>
            <person name="Young S.K."/>
            <person name="Wortman J."/>
            <person name="Nusbaum C."/>
            <person name="Birren B."/>
        </authorList>
    </citation>
    <scope>NUCLEOTIDE SEQUENCE [LARGE SCALE GENOMIC DNA]</scope>
    <source>
        <strain evidence="5 6">CBS 121828</strain>
    </source>
</reference>
<proteinExistence type="inferred from homology"/>
<comment type="similarity">
    <text evidence="1">Belongs to the zinc-containing alcohol dehydrogenase family.</text>
</comment>
<name>A0A0D1Y9L4_9EURO</name>
<dbReference type="AlphaFoldDB" id="A0A0D1Y9L4"/>
<dbReference type="STRING" id="1016849.A0A0D1Y9L4"/>
<evidence type="ECO:0000256" key="3">
    <source>
        <dbReference type="SAM" id="MobiDB-lite"/>
    </source>
</evidence>
<dbReference type="Pfam" id="PF08240">
    <property type="entry name" value="ADH_N"/>
    <property type="match status" value="1"/>
</dbReference>
<dbReference type="SUPFAM" id="SSF50129">
    <property type="entry name" value="GroES-like"/>
    <property type="match status" value="1"/>
</dbReference>
<dbReference type="SUPFAM" id="SSF51735">
    <property type="entry name" value="NAD(P)-binding Rossmann-fold domains"/>
    <property type="match status" value="1"/>
</dbReference>
<accession>A0A0D1Y9L4</accession>
<dbReference type="OrthoDB" id="48317at2759"/>
<dbReference type="Pfam" id="PF00107">
    <property type="entry name" value="ADH_zinc_N"/>
    <property type="match status" value="1"/>
</dbReference>